<evidence type="ECO:0000313" key="1">
    <source>
        <dbReference type="EMBL" id="PYI30854.1"/>
    </source>
</evidence>
<protein>
    <submittedName>
        <fullName evidence="1">Uncharacterized protein</fullName>
    </submittedName>
</protein>
<keyword evidence="2" id="KW-1185">Reference proteome</keyword>
<reference evidence="1 2" key="1">
    <citation type="submission" date="2018-02" db="EMBL/GenBank/DDBJ databases">
        <title>The genomes of Aspergillus section Nigri reveals drivers in fungal speciation.</title>
        <authorList>
            <consortium name="DOE Joint Genome Institute"/>
            <person name="Vesth T.C."/>
            <person name="Nybo J."/>
            <person name="Theobald S."/>
            <person name="Brandl J."/>
            <person name="Frisvad J.C."/>
            <person name="Nielsen K.F."/>
            <person name="Lyhne E.K."/>
            <person name="Kogle M.E."/>
            <person name="Kuo A."/>
            <person name="Riley R."/>
            <person name="Clum A."/>
            <person name="Nolan M."/>
            <person name="Lipzen A."/>
            <person name="Salamov A."/>
            <person name="Henrissat B."/>
            <person name="Wiebenga A."/>
            <person name="De vries R.P."/>
            <person name="Grigoriev I.V."/>
            <person name="Mortensen U.H."/>
            <person name="Andersen M.R."/>
            <person name="Baker S.E."/>
        </authorList>
    </citation>
    <scope>NUCLEOTIDE SEQUENCE [LARGE SCALE GENOMIC DNA]</scope>
    <source>
        <strain evidence="1 2">CBS 114.80</strain>
    </source>
</reference>
<evidence type="ECO:0000313" key="2">
    <source>
        <dbReference type="Proteomes" id="UP000248817"/>
    </source>
</evidence>
<sequence length="53" mass="5634">MSPAPVATAPAGQTLEKKPVKFSNLLRTYSSPQSSLRANIPDSDGFCLQSVQV</sequence>
<dbReference type="Proteomes" id="UP000248817">
    <property type="component" value="Unassembled WGS sequence"/>
</dbReference>
<name>A0A2V5I9H2_9EURO</name>
<dbReference type="AlphaFoldDB" id="A0A2V5I9H2"/>
<organism evidence="1 2">
    <name type="scientific">Aspergillus indologenus CBS 114.80</name>
    <dbReference type="NCBI Taxonomy" id="1450541"/>
    <lineage>
        <taxon>Eukaryota</taxon>
        <taxon>Fungi</taxon>
        <taxon>Dikarya</taxon>
        <taxon>Ascomycota</taxon>
        <taxon>Pezizomycotina</taxon>
        <taxon>Eurotiomycetes</taxon>
        <taxon>Eurotiomycetidae</taxon>
        <taxon>Eurotiales</taxon>
        <taxon>Aspergillaceae</taxon>
        <taxon>Aspergillus</taxon>
        <taxon>Aspergillus subgen. Circumdati</taxon>
    </lineage>
</organism>
<accession>A0A2V5I9H2</accession>
<gene>
    <name evidence="1" type="ORF">BP00DRAFT_426089</name>
</gene>
<proteinExistence type="predicted"/>
<dbReference type="EMBL" id="KZ825510">
    <property type="protein sequence ID" value="PYI30854.1"/>
    <property type="molecule type" value="Genomic_DNA"/>
</dbReference>